<dbReference type="EMBL" id="NJHN03000082">
    <property type="protein sequence ID" value="KAH9417049.1"/>
    <property type="molecule type" value="Genomic_DNA"/>
</dbReference>
<keyword evidence="3" id="KW-0808">Transferase</keyword>
<feature type="transmembrane region" description="Helical" evidence="10">
    <location>
        <begin position="12"/>
        <end position="34"/>
    </location>
</feature>
<evidence type="ECO:0000256" key="9">
    <source>
        <dbReference type="SAM" id="Coils"/>
    </source>
</evidence>
<keyword evidence="8" id="KW-1015">Disulfide bond</keyword>
<name>A0ABQ8J3A5_DERPT</name>
<evidence type="ECO:0000256" key="2">
    <source>
        <dbReference type="ARBA" id="ARBA00010271"/>
    </source>
</evidence>
<evidence type="ECO:0000256" key="7">
    <source>
        <dbReference type="ARBA" id="ARBA00023136"/>
    </source>
</evidence>
<evidence type="ECO:0000313" key="14">
    <source>
        <dbReference type="Proteomes" id="UP000887458"/>
    </source>
</evidence>
<evidence type="ECO:0000313" key="13">
    <source>
        <dbReference type="EMBL" id="KAH9417049.1"/>
    </source>
</evidence>
<evidence type="ECO:0000256" key="4">
    <source>
        <dbReference type="ARBA" id="ARBA00022692"/>
    </source>
</evidence>
<accession>A0ABQ8J3A5</accession>
<keyword evidence="7 10" id="KW-0472">Membrane</keyword>
<reference evidence="13 14" key="1">
    <citation type="journal article" date="2018" name="J. Allergy Clin. Immunol.">
        <title>High-quality assembly of Dermatophagoides pteronyssinus genome and transcriptome reveals a wide range of novel allergens.</title>
        <authorList>
            <person name="Liu X.Y."/>
            <person name="Yang K.Y."/>
            <person name="Wang M.Q."/>
            <person name="Kwok J.S."/>
            <person name="Zeng X."/>
            <person name="Yang Z."/>
            <person name="Xiao X.J."/>
            <person name="Lau C.P."/>
            <person name="Li Y."/>
            <person name="Huang Z.M."/>
            <person name="Ba J.G."/>
            <person name="Yim A.K."/>
            <person name="Ouyang C.Y."/>
            <person name="Ngai S.M."/>
            <person name="Chan T.F."/>
            <person name="Leung E.L."/>
            <person name="Liu L."/>
            <person name="Liu Z.G."/>
            <person name="Tsui S.K."/>
        </authorList>
    </citation>
    <scope>NUCLEOTIDE SEQUENCE [LARGE SCALE GENOMIC DNA]</scope>
    <source>
        <strain evidence="13">Derp</strain>
    </source>
</reference>
<dbReference type="InterPro" id="IPR029044">
    <property type="entry name" value="Nucleotide-diphossugar_trans"/>
</dbReference>
<feature type="domain" description="Glycosyl transferase 64" evidence="12">
    <location>
        <begin position="679"/>
        <end position="921"/>
    </location>
</feature>
<feature type="domain" description="Exostosin GT47" evidence="11">
    <location>
        <begin position="225"/>
        <end position="501"/>
    </location>
</feature>
<evidence type="ECO:0000256" key="5">
    <source>
        <dbReference type="ARBA" id="ARBA00022824"/>
    </source>
</evidence>
<gene>
    <name evidence="13" type="primary">EXTL3_2</name>
    <name evidence="13" type="ORF">DERP_013163</name>
</gene>
<dbReference type="InterPro" id="IPR015338">
    <property type="entry name" value="GT64_dom"/>
</dbReference>
<feature type="coiled-coil region" evidence="9">
    <location>
        <begin position="85"/>
        <end position="140"/>
    </location>
</feature>
<evidence type="ECO:0000256" key="6">
    <source>
        <dbReference type="ARBA" id="ARBA00022989"/>
    </source>
</evidence>
<dbReference type="PANTHER" id="PTHR48261">
    <property type="entry name" value="ACETYLGLUCOSAMINYLTRANSFERASE"/>
    <property type="match status" value="1"/>
</dbReference>
<dbReference type="Pfam" id="PF09258">
    <property type="entry name" value="Glyco_transf_64"/>
    <property type="match status" value="1"/>
</dbReference>
<comment type="caution">
    <text evidence="13">The sequence shown here is derived from an EMBL/GenBank/DDBJ whole genome shotgun (WGS) entry which is preliminary data.</text>
</comment>
<dbReference type="Proteomes" id="UP000887458">
    <property type="component" value="Unassembled WGS sequence"/>
</dbReference>
<proteinExistence type="inferred from homology"/>
<comment type="similarity">
    <text evidence="2">Belongs to the glycosyltransferase 47 family.</text>
</comment>
<comment type="subcellular location">
    <subcellularLocation>
        <location evidence="1">Endoplasmic reticulum membrane</location>
        <topology evidence="1">Single-pass type II membrane protein</topology>
    </subcellularLocation>
</comment>
<sequence>MNCQQCLTIRRLFFLVFLFIMCLLAFNFSTFYLISLNSTTIDPSSIIHNNNNNNNNNNDELKYDLLINDNSFKNLDKINDLNVRVRELLRIRSSVLKELRSLERNRTLIIQELTEHNNELEKLKSTIGKKSNELERLQLHIKQAVVAQKEAKVLVGSMIEPPLNLLPKQAQAKNFIENEKATISHLNHNECQMHNCFDYSRCSLFSSFFVFIYNHDDDDHHHVRSSFDQIIYDKFRSNIHVTNDPRIACIYLLIISEHFPYWNDRISFQNYLDTLPYWAGDGRNHIIFNMNPKIDLNSIELNVKKAIIVQNQFSKSFSSLRHSFDLVIPNVQIIHSFNENLKVKNFSPKLSPAKRKYFLTFLGHLSHKNSDHNNNNTAYDDNLQLIIKNTMLNLLTKHSVVNHNEFLFDFDCDEKTKKLCDNQTIILLESTFTLIPIIIINNNSFHHDFYQRLFNALSTGSIPIIISNNIISLPFEDVIDWRKATIRLPIARITELYVLLKTYTDADIIELRRYGLHFYQTYFANLDKFIATFFAYFGTYRLQIPPSSPPSYRSIYYYNQPKYDIQFNSSDSLLTNSLIYDNDPSSDGDEFLGPIEPPFASISYHRNYSITMNNLYSIWNDISLTPFHTFPSLPFDPVLPSESKFIGSSYGFRPIGAGLGGSGKEFSEALGGNHIREQFTIVILTYERENVLLLILSHLKNLPYLNKVVIVWNSPQPPSIDIIWPDIGVDIVVIKSERNSLNNRFIPFDEIKTEAILSIDDDTNLRHDEIIFAFRVWREARDRIVGFPARFHSYETNEKSWYYNSSYTCEYSMILTGAAFFHKYYSYLYSYSMSSLIRDKVDEFMNCEDIAMNFLVSHVTRKPPIKVTSKWTFRCPACQTGLSENQSEHFLKRHKCINYFVSIYGYMPLLYTQFRADSVLFKTRVSHDKQKCFKYI</sequence>
<evidence type="ECO:0000259" key="12">
    <source>
        <dbReference type="Pfam" id="PF09258"/>
    </source>
</evidence>
<organism evidence="13 14">
    <name type="scientific">Dermatophagoides pteronyssinus</name>
    <name type="common">European house dust mite</name>
    <dbReference type="NCBI Taxonomy" id="6956"/>
    <lineage>
        <taxon>Eukaryota</taxon>
        <taxon>Metazoa</taxon>
        <taxon>Ecdysozoa</taxon>
        <taxon>Arthropoda</taxon>
        <taxon>Chelicerata</taxon>
        <taxon>Arachnida</taxon>
        <taxon>Acari</taxon>
        <taxon>Acariformes</taxon>
        <taxon>Sarcoptiformes</taxon>
        <taxon>Astigmata</taxon>
        <taxon>Psoroptidia</taxon>
        <taxon>Analgoidea</taxon>
        <taxon>Pyroglyphidae</taxon>
        <taxon>Dermatophagoidinae</taxon>
        <taxon>Dermatophagoides</taxon>
    </lineage>
</organism>
<evidence type="ECO:0000256" key="1">
    <source>
        <dbReference type="ARBA" id="ARBA00004648"/>
    </source>
</evidence>
<protein>
    <submittedName>
        <fullName evidence="13">Exostoses (Multiple)-like 3</fullName>
    </submittedName>
</protein>
<keyword evidence="4 10" id="KW-0812">Transmembrane</keyword>
<dbReference type="Pfam" id="PF03016">
    <property type="entry name" value="Exostosin_GT47"/>
    <property type="match status" value="1"/>
</dbReference>
<keyword evidence="9" id="KW-0175">Coiled coil</keyword>
<evidence type="ECO:0000259" key="11">
    <source>
        <dbReference type="Pfam" id="PF03016"/>
    </source>
</evidence>
<keyword evidence="14" id="KW-1185">Reference proteome</keyword>
<dbReference type="SUPFAM" id="SSF53448">
    <property type="entry name" value="Nucleotide-diphospho-sugar transferases"/>
    <property type="match status" value="1"/>
</dbReference>
<evidence type="ECO:0000256" key="10">
    <source>
        <dbReference type="SAM" id="Phobius"/>
    </source>
</evidence>
<evidence type="ECO:0000256" key="8">
    <source>
        <dbReference type="ARBA" id="ARBA00023157"/>
    </source>
</evidence>
<evidence type="ECO:0000256" key="3">
    <source>
        <dbReference type="ARBA" id="ARBA00022679"/>
    </source>
</evidence>
<dbReference type="Gene3D" id="3.90.550.10">
    <property type="entry name" value="Spore Coat Polysaccharide Biosynthesis Protein SpsA, Chain A"/>
    <property type="match status" value="1"/>
</dbReference>
<dbReference type="InterPro" id="IPR004263">
    <property type="entry name" value="Exostosin"/>
</dbReference>
<keyword evidence="6 10" id="KW-1133">Transmembrane helix</keyword>
<dbReference type="PANTHER" id="PTHR48261:SF4">
    <property type="entry name" value="EXOSTOSIN LIKE GLYCOSYLTRANSFERASE 3"/>
    <property type="match status" value="1"/>
</dbReference>
<reference evidence="13 14" key="2">
    <citation type="journal article" date="2022" name="Mol. Biol. Evol.">
        <title>Comparative Genomics Reveals Insights into the Divergent Evolution of Astigmatic Mites and Household Pest Adaptations.</title>
        <authorList>
            <person name="Xiong Q."/>
            <person name="Wan A.T."/>
            <person name="Liu X."/>
            <person name="Fung C.S."/>
            <person name="Xiao X."/>
            <person name="Malainual N."/>
            <person name="Hou J."/>
            <person name="Wang L."/>
            <person name="Wang M."/>
            <person name="Yang K.Y."/>
            <person name="Cui Y."/>
            <person name="Leung E.L."/>
            <person name="Nong W."/>
            <person name="Shin S.K."/>
            <person name="Au S.W."/>
            <person name="Jeong K.Y."/>
            <person name="Chew F.T."/>
            <person name="Hui J.H."/>
            <person name="Leung T.F."/>
            <person name="Tungtrongchitr A."/>
            <person name="Zhong N."/>
            <person name="Liu Z."/>
            <person name="Tsui S.K."/>
        </authorList>
    </citation>
    <scope>NUCLEOTIDE SEQUENCE [LARGE SCALE GENOMIC DNA]</scope>
    <source>
        <strain evidence="13">Derp</strain>
    </source>
</reference>
<keyword evidence="5" id="KW-0256">Endoplasmic reticulum</keyword>
<dbReference type="InterPro" id="IPR040911">
    <property type="entry name" value="Exostosin_GT47"/>
</dbReference>